<dbReference type="InterPro" id="IPR044888">
    <property type="entry name" value="Mediatior_Med7_sf"/>
</dbReference>
<accession>A0A9N9CFZ6</accession>
<dbReference type="PANTHER" id="PTHR21428">
    <property type="entry name" value="MEDIATOR OF RNA POLYMERASE II TRANSCRIPTION SUBUNIT 7"/>
    <property type="match status" value="1"/>
</dbReference>
<evidence type="ECO:0000256" key="7">
    <source>
        <dbReference type="RuleBase" id="RU364060"/>
    </source>
</evidence>
<reference evidence="8" key="1">
    <citation type="submission" date="2021-06" db="EMBL/GenBank/DDBJ databases">
        <authorList>
            <person name="Kallberg Y."/>
            <person name="Tangrot J."/>
            <person name="Rosling A."/>
        </authorList>
    </citation>
    <scope>NUCLEOTIDE SEQUENCE</scope>
    <source>
        <strain evidence="8">MT106</strain>
    </source>
</reference>
<protein>
    <recommendedName>
        <fullName evidence="3 7">Mediator of RNA polymerase II transcription subunit 7</fullName>
    </recommendedName>
</protein>
<organism evidence="8 9">
    <name type="scientific">Ambispora gerdemannii</name>
    <dbReference type="NCBI Taxonomy" id="144530"/>
    <lineage>
        <taxon>Eukaryota</taxon>
        <taxon>Fungi</taxon>
        <taxon>Fungi incertae sedis</taxon>
        <taxon>Mucoromycota</taxon>
        <taxon>Glomeromycotina</taxon>
        <taxon>Glomeromycetes</taxon>
        <taxon>Archaeosporales</taxon>
        <taxon>Ambisporaceae</taxon>
        <taxon>Ambispora</taxon>
    </lineage>
</organism>
<comment type="subunit">
    <text evidence="7">Component of the Mediator complex.</text>
</comment>
<evidence type="ECO:0000256" key="6">
    <source>
        <dbReference type="ARBA" id="ARBA00023242"/>
    </source>
</evidence>
<dbReference type="GO" id="GO:0070847">
    <property type="term" value="C:core mediator complex"/>
    <property type="evidence" value="ECO:0007669"/>
    <property type="project" value="TreeGrafter"/>
</dbReference>
<dbReference type="Proteomes" id="UP000789831">
    <property type="component" value="Unassembled WGS sequence"/>
</dbReference>
<comment type="caution">
    <text evidence="8">The sequence shown here is derived from an EMBL/GenBank/DDBJ whole genome shotgun (WGS) entry which is preliminary data.</text>
</comment>
<dbReference type="PANTHER" id="PTHR21428:SF11">
    <property type="entry name" value="MEDIATOR OF RNA POLYMERASE II TRANSCRIPTION SUBUNIT 7"/>
    <property type="match status" value="1"/>
</dbReference>
<keyword evidence="7" id="KW-0010">Activator</keyword>
<comment type="similarity">
    <text evidence="2 7">Belongs to the Mediator complex subunit 7 family.</text>
</comment>
<keyword evidence="4 7" id="KW-0805">Transcription regulation</keyword>
<keyword evidence="6 7" id="KW-0539">Nucleus</keyword>
<dbReference type="Pfam" id="PF05983">
    <property type="entry name" value="Med7"/>
    <property type="match status" value="1"/>
</dbReference>
<comment type="function">
    <text evidence="7">Component of the Mediator complex, a coactivator involved in the regulated transcription of nearly all RNA polymerase II-dependent genes. Mediator functions as a bridge to convey information from gene-specific regulatory proteins to the basal RNA polymerase II transcription machinery.</text>
</comment>
<keyword evidence="9" id="KW-1185">Reference proteome</keyword>
<dbReference type="GO" id="GO:0006357">
    <property type="term" value="P:regulation of transcription by RNA polymerase II"/>
    <property type="evidence" value="ECO:0007669"/>
    <property type="project" value="InterPro"/>
</dbReference>
<evidence type="ECO:0000256" key="5">
    <source>
        <dbReference type="ARBA" id="ARBA00023163"/>
    </source>
</evidence>
<comment type="subcellular location">
    <subcellularLocation>
        <location evidence="1 7">Nucleus</location>
    </subcellularLocation>
</comment>
<dbReference type="AlphaFoldDB" id="A0A9N9CFZ6"/>
<dbReference type="OrthoDB" id="10253553at2759"/>
<sequence length="244" mass="28222">MTSSIPDPPTFYTRYTDTNLKLLEKIKSYKGSKKEALNEFKDELPQDFDITELEPPRPIVEGSYNVFGLTWQVVSVNATLDENTPRLYPEGDFDRQTELKKLNKRLCRKFIALLGSLSAEPFDESKPTTISKDLQDTFMNIKQLLNEYRPHQARETLKLIMENQLNERKRATQEVKKRCSQLKDLLSMVKHKWSTTDQLKMTMPDNSQLGQFLPARQQNSQSISYNLGPATSNQMLQLIDSLQL</sequence>
<keyword evidence="5 7" id="KW-0804">Transcription</keyword>
<name>A0A9N9CFZ6_9GLOM</name>
<dbReference type="InterPro" id="IPR037212">
    <property type="entry name" value="Med7/Med21-like"/>
</dbReference>
<dbReference type="SUPFAM" id="SSF140718">
    <property type="entry name" value="Mediator hinge subcomplex-like"/>
    <property type="match status" value="1"/>
</dbReference>
<dbReference type="InterPro" id="IPR009244">
    <property type="entry name" value="Mediatior_Med7"/>
</dbReference>
<dbReference type="GO" id="GO:0003712">
    <property type="term" value="F:transcription coregulator activity"/>
    <property type="evidence" value="ECO:0007669"/>
    <property type="project" value="InterPro"/>
</dbReference>
<dbReference type="GO" id="GO:0016592">
    <property type="term" value="C:mediator complex"/>
    <property type="evidence" value="ECO:0007669"/>
    <property type="project" value="InterPro"/>
</dbReference>
<dbReference type="EMBL" id="CAJVPL010002136">
    <property type="protein sequence ID" value="CAG8600438.1"/>
    <property type="molecule type" value="Genomic_DNA"/>
</dbReference>
<gene>
    <name evidence="8" type="ORF">AGERDE_LOCUS9075</name>
</gene>
<proteinExistence type="inferred from homology"/>
<dbReference type="Gene3D" id="6.10.140.200">
    <property type="match status" value="1"/>
</dbReference>
<evidence type="ECO:0000256" key="1">
    <source>
        <dbReference type="ARBA" id="ARBA00004123"/>
    </source>
</evidence>
<evidence type="ECO:0000313" key="8">
    <source>
        <dbReference type="EMBL" id="CAG8600438.1"/>
    </source>
</evidence>
<evidence type="ECO:0000256" key="2">
    <source>
        <dbReference type="ARBA" id="ARBA00009994"/>
    </source>
</evidence>
<evidence type="ECO:0000256" key="4">
    <source>
        <dbReference type="ARBA" id="ARBA00023015"/>
    </source>
</evidence>
<evidence type="ECO:0000313" key="9">
    <source>
        <dbReference type="Proteomes" id="UP000789831"/>
    </source>
</evidence>
<evidence type="ECO:0000256" key="3">
    <source>
        <dbReference type="ARBA" id="ARBA00020631"/>
    </source>
</evidence>
<dbReference type="Gene3D" id="6.10.140.1520">
    <property type="match status" value="1"/>
</dbReference>